<dbReference type="EMBL" id="OW152835">
    <property type="protein sequence ID" value="CAH2056480.1"/>
    <property type="molecule type" value="Genomic_DNA"/>
</dbReference>
<evidence type="ECO:0000313" key="2">
    <source>
        <dbReference type="Proteomes" id="UP000837857"/>
    </source>
</evidence>
<reference evidence="1" key="1">
    <citation type="submission" date="2022-03" db="EMBL/GenBank/DDBJ databases">
        <authorList>
            <person name="Martin H S."/>
        </authorList>
    </citation>
    <scope>NUCLEOTIDE SEQUENCE</scope>
</reference>
<keyword evidence="2" id="KW-1185">Reference proteome</keyword>
<gene>
    <name evidence="1" type="ORF">IPOD504_LOCUS9690</name>
</gene>
<sequence>MAINGLVLPPITIIWDDSRPQTSDEEVVFWLNASLLHNAVQPGVRKERNKTDDVSDDLIFRTAAAKGNRSRPVGARVAQRFERSPR</sequence>
<organism evidence="1 2">
    <name type="scientific">Iphiclides podalirius</name>
    <name type="common">scarce swallowtail</name>
    <dbReference type="NCBI Taxonomy" id="110791"/>
    <lineage>
        <taxon>Eukaryota</taxon>
        <taxon>Metazoa</taxon>
        <taxon>Ecdysozoa</taxon>
        <taxon>Arthropoda</taxon>
        <taxon>Hexapoda</taxon>
        <taxon>Insecta</taxon>
        <taxon>Pterygota</taxon>
        <taxon>Neoptera</taxon>
        <taxon>Endopterygota</taxon>
        <taxon>Lepidoptera</taxon>
        <taxon>Glossata</taxon>
        <taxon>Ditrysia</taxon>
        <taxon>Papilionoidea</taxon>
        <taxon>Papilionidae</taxon>
        <taxon>Papilioninae</taxon>
        <taxon>Iphiclides</taxon>
    </lineage>
</organism>
<proteinExistence type="predicted"/>
<protein>
    <submittedName>
        <fullName evidence="1">Uncharacterized protein</fullName>
    </submittedName>
</protein>
<dbReference type="Proteomes" id="UP000837857">
    <property type="component" value="Chromosome 23"/>
</dbReference>
<feature type="non-terminal residue" evidence="1">
    <location>
        <position position="86"/>
    </location>
</feature>
<name>A0ABN8IJB0_9NEOP</name>
<evidence type="ECO:0000313" key="1">
    <source>
        <dbReference type="EMBL" id="CAH2056480.1"/>
    </source>
</evidence>
<accession>A0ABN8IJB0</accession>